<name>A0A7C9DNY2_OPUST</name>
<dbReference type="AlphaFoldDB" id="A0A7C9DNY2"/>
<dbReference type="EMBL" id="GISG01146091">
    <property type="protein sequence ID" value="MBA4646406.1"/>
    <property type="molecule type" value="Transcribed_RNA"/>
</dbReference>
<dbReference type="EMBL" id="GISG01146090">
    <property type="protein sequence ID" value="MBA4646405.1"/>
    <property type="molecule type" value="Transcribed_RNA"/>
</dbReference>
<organism evidence="1">
    <name type="scientific">Opuntia streptacantha</name>
    <name type="common">Prickly pear cactus</name>
    <name type="synonym">Opuntia cardona</name>
    <dbReference type="NCBI Taxonomy" id="393608"/>
    <lineage>
        <taxon>Eukaryota</taxon>
        <taxon>Viridiplantae</taxon>
        <taxon>Streptophyta</taxon>
        <taxon>Embryophyta</taxon>
        <taxon>Tracheophyta</taxon>
        <taxon>Spermatophyta</taxon>
        <taxon>Magnoliopsida</taxon>
        <taxon>eudicotyledons</taxon>
        <taxon>Gunneridae</taxon>
        <taxon>Pentapetalae</taxon>
        <taxon>Caryophyllales</taxon>
        <taxon>Cactineae</taxon>
        <taxon>Cactaceae</taxon>
        <taxon>Opuntioideae</taxon>
        <taxon>Opuntia</taxon>
    </lineage>
</organism>
<evidence type="ECO:0000313" key="1">
    <source>
        <dbReference type="EMBL" id="MBA4646406.1"/>
    </source>
</evidence>
<reference evidence="1" key="1">
    <citation type="journal article" date="2013" name="J. Plant Res.">
        <title>Effect of fungi and light on seed germination of three Opuntia species from semiarid lands of central Mexico.</title>
        <authorList>
            <person name="Delgado-Sanchez P."/>
            <person name="Jimenez-Bremont J.F."/>
            <person name="Guerrero-Gonzalez Mde L."/>
            <person name="Flores J."/>
        </authorList>
    </citation>
    <scope>NUCLEOTIDE SEQUENCE</scope>
    <source>
        <tissue evidence="1">Cladode</tissue>
    </source>
</reference>
<proteinExistence type="predicted"/>
<accession>A0A7C9DNY2</accession>
<sequence length="195" mass="22388">MAGTRRKKQPRETELSSVCLLIKRNKSFSLKRNEPRRVGGTNTGPTVLHRFVADRKLSQVVTDHFWLDFDLVEGLTIVHTNDATNHLGNYDHVAKMSPHWFRFLTRWGLPFRFPELLDQSHGLALQTPAEPSPNTSREELNELISRNVEQSIKVNPSVAKLPECSLLWLPRRRNVFNVRHCRAREGKGEGDACEL</sequence>
<reference evidence="1" key="2">
    <citation type="submission" date="2020-07" db="EMBL/GenBank/DDBJ databases">
        <authorList>
            <person name="Vera ALvarez R."/>
            <person name="Arias-Moreno D.M."/>
            <person name="Jimenez-Jacinto V."/>
            <person name="Jimenez-Bremont J.F."/>
            <person name="Swaminathan K."/>
            <person name="Moose S.P."/>
            <person name="Guerrero-Gonzalez M.L."/>
            <person name="Marino-Ramirez L."/>
            <person name="Landsman D."/>
            <person name="Rodriguez-Kessler M."/>
            <person name="Delgado-Sanchez P."/>
        </authorList>
    </citation>
    <scope>NUCLEOTIDE SEQUENCE</scope>
    <source>
        <tissue evidence="1">Cladode</tissue>
    </source>
</reference>
<protein>
    <submittedName>
        <fullName evidence="1">Uncharacterized protein</fullName>
    </submittedName>
</protein>